<dbReference type="AlphaFoldDB" id="A0A8X6N2H7"/>
<organism evidence="1 2">
    <name type="scientific">Nephila pilipes</name>
    <name type="common">Giant wood spider</name>
    <name type="synonym">Nephila maculata</name>
    <dbReference type="NCBI Taxonomy" id="299642"/>
    <lineage>
        <taxon>Eukaryota</taxon>
        <taxon>Metazoa</taxon>
        <taxon>Ecdysozoa</taxon>
        <taxon>Arthropoda</taxon>
        <taxon>Chelicerata</taxon>
        <taxon>Arachnida</taxon>
        <taxon>Araneae</taxon>
        <taxon>Araneomorphae</taxon>
        <taxon>Entelegynae</taxon>
        <taxon>Araneoidea</taxon>
        <taxon>Nephilidae</taxon>
        <taxon>Nephila</taxon>
    </lineage>
</organism>
<comment type="caution">
    <text evidence="1">The sequence shown here is derived from an EMBL/GenBank/DDBJ whole genome shotgun (WGS) entry which is preliminary data.</text>
</comment>
<sequence>MMLSMSDTVAVPTDSMDTGQTEIDTIQMKCNRISLLKKKLECDEARQTYLKSLIIIEEREKNFSQQPLWTSLDMERKTLEVQMKNIAARNAKPPTTLAVLSEAFPAKPPPAVESVTGTNAASVGASLSAFNAPPCRDLLSLVNGFIKISNSDKTRLEKLNEVMALLGEDMTL</sequence>
<protein>
    <submittedName>
        <fullName evidence="1">Uncharacterized protein</fullName>
    </submittedName>
</protein>
<dbReference type="EMBL" id="BMAW01099477">
    <property type="protein sequence ID" value="GFS90262.1"/>
    <property type="molecule type" value="Genomic_DNA"/>
</dbReference>
<evidence type="ECO:0000313" key="2">
    <source>
        <dbReference type="Proteomes" id="UP000887013"/>
    </source>
</evidence>
<dbReference type="Proteomes" id="UP000887013">
    <property type="component" value="Unassembled WGS sequence"/>
</dbReference>
<keyword evidence="2" id="KW-1185">Reference proteome</keyword>
<accession>A0A8X6N2H7</accession>
<gene>
    <name evidence="1" type="ORF">NPIL_393661</name>
</gene>
<proteinExistence type="predicted"/>
<name>A0A8X6N2H7_NEPPI</name>
<evidence type="ECO:0000313" key="1">
    <source>
        <dbReference type="EMBL" id="GFS90262.1"/>
    </source>
</evidence>
<reference evidence="1" key="1">
    <citation type="submission" date="2020-08" db="EMBL/GenBank/DDBJ databases">
        <title>Multicomponent nature underlies the extraordinary mechanical properties of spider dragline silk.</title>
        <authorList>
            <person name="Kono N."/>
            <person name="Nakamura H."/>
            <person name="Mori M."/>
            <person name="Yoshida Y."/>
            <person name="Ohtoshi R."/>
            <person name="Malay A.D."/>
            <person name="Moran D.A.P."/>
            <person name="Tomita M."/>
            <person name="Numata K."/>
            <person name="Arakawa K."/>
        </authorList>
    </citation>
    <scope>NUCLEOTIDE SEQUENCE</scope>
</reference>